<gene>
    <name evidence="8" type="ORF">KIPB_002687</name>
    <name evidence="9" type="ORF">KIPB_006468</name>
</gene>
<feature type="domain" description="Small ribosomal subunit protein uS4 N-terminal" evidence="7">
    <location>
        <begin position="11"/>
        <end position="115"/>
    </location>
</feature>
<name>A0A391NS09_9EUKA</name>
<dbReference type="GO" id="GO:0019843">
    <property type="term" value="F:rRNA binding"/>
    <property type="evidence" value="ECO:0007669"/>
    <property type="project" value="InterPro"/>
</dbReference>
<comment type="caution">
    <text evidence="9">The sequence shown here is derived from an EMBL/GenBank/DDBJ whole genome shotgun (WGS) entry which is preliminary data.</text>
</comment>
<evidence type="ECO:0000256" key="5">
    <source>
        <dbReference type="ARBA" id="ARBA00023242"/>
    </source>
</evidence>
<keyword evidence="6" id="KW-0687">Ribonucleoprotein</keyword>
<dbReference type="InterPro" id="IPR002942">
    <property type="entry name" value="S4_RNA-bd"/>
</dbReference>
<reference evidence="9 10" key="2">
    <citation type="journal article" date="2018" name="PLoS ONE">
        <title>The draft genome of Kipferlia bialata reveals reductive genome evolution in fornicate parasites.</title>
        <authorList>
            <person name="Tanifuji G."/>
            <person name="Takabayashi S."/>
            <person name="Kume K."/>
            <person name="Takagi M."/>
            <person name="Nakayama T."/>
            <person name="Kamikawa R."/>
            <person name="Inagaki Y."/>
            <person name="Hashimoto T."/>
        </authorList>
    </citation>
    <scope>NUCLEOTIDE SEQUENCE [LARGE SCALE GENOMIC DNA]</scope>
    <source>
        <strain evidence="9">NY0173</strain>
    </source>
</reference>
<dbReference type="AlphaFoldDB" id="A0A391NS09"/>
<dbReference type="Proteomes" id="UP000265618">
    <property type="component" value="Unassembled WGS sequence"/>
</dbReference>
<keyword evidence="9" id="KW-0689">Ribosomal protein</keyword>
<evidence type="ECO:0000256" key="4">
    <source>
        <dbReference type="ARBA" id="ARBA00022884"/>
    </source>
</evidence>
<dbReference type="SUPFAM" id="SSF55174">
    <property type="entry name" value="Alpha-L RNA-binding motif"/>
    <property type="match status" value="1"/>
</dbReference>
<keyword evidence="3" id="KW-0690">Ribosome biogenesis</keyword>
<evidence type="ECO:0000256" key="6">
    <source>
        <dbReference type="ARBA" id="ARBA00023274"/>
    </source>
</evidence>
<dbReference type="InterPro" id="IPR001912">
    <property type="entry name" value="Ribosomal_uS4_N"/>
</dbReference>
<dbReference type="Pfam" id="PF01479">
    <property type="entry name" value="S4"/>
    <property type="match status" value="1"/>
</dbReference>
<dbReference type="GO" id="GO:0005840">
    <property type="term" value="C:ribosome"/>
    <property type="evidence" value="ECO:0007669"/>
    <property type="project" value="UniProtKB-KW"/>
</dbReference>
<dbReference type="SMART" id="SM01390">
    <property type="entry name" value="Ribosomal_S4"/>
    <property type="match status" value="1"/>
</dbReference>
<dbReference type="EMBL" id="BDIP01001664">
    <property type="protein sequence ID" value="GCA62896.1"/>
    <property type="molecule type" value="Genomic_DNA"/>
</dbReference>
<dbReference type="PANTHER" id="PTHR11831:SF1">
    <property type="entry name" value="U3 SMALL NUCLEOLAR RIBONUCLEOPROTEIN PROTEIN IMP3"/>
    <property type="match status" value="1"/>
</dbReference>
<keyword evidence="5" id="KW-0539">Nucleus</keyword>
<reference evidence="9" key="1">
    <citation type="submission" date="2016-10" db="EMBL/GenBank/DDBJ databases">
        <authorList>
            <person name="Tanifuji G."/>
            <person name="Kume K."/>
            <person name="Nakayama T."/>
            <person name="Takabayashi S."/>
            <person name="Hashimoto T."/>
        </authorList>
    </citation>
    <scope>NUCLEOTIDE SEQUENCE</scope>
    <source>
        <strain evidence="9">NY0173</strain>
    </source>
</reference>
<keyword evidence="4" id="KW-0694">RNA-binding</keyword>
<proteinExistence type="inferred from homology"/>
<protein>
    <submittedName>
        <fullName evidence="9">Ribosomal protein S4/S9</fullName>
    </submittedName>
</protein>
<dbReference type="GO" id="GO:0034457">
    <property type="term" value="C:Mpp10 complex"/>
    <property type="evidence" value="ECO:0007669"/>
    <property type="project" value="TreeGrafter"/>
</dbReference>
<evidence type="ECO:0000313" key="8">
    <source>
        <dbReference type="EMBL" id="GCA62305.1"/>
    </source>
</evidence>
<evidence type="ECO:0000256" key="2">
    <source>
        <dbReference type="ARBA" id="ARBA00007465"/>
    </source>
</evidence>
<dbReference type="GO" id="GO:0030515">
    <property type="term" value="F:snoRNA binding"/>
    <property type="evidence" value="ECO:0007669"/>
    <property type="project" value="TreeGrafter"/>
</dbReference>
<evidence type="ECO:0000256" key="1">
    <source>
        <dbReference type="ARBA" id="ARBA00004604"/>
    </source>
</evidence>
<dbReference type="InterPro" id="IPR022801">
    <property type="entry name" value="Ribosomal_uS4"/>
</dbReference>
<comment type="similarity">
    <text evidence="2">Belongs to the universal ribosomal protein uS4 family.</text>
</comment>
<dbReference type="OrthoDB" id="10248812at2759"/>
<dbReference type="GO" id="GO:0032040">
    <property type="term" value="C:small-subunit processome"/>
    <property type="evidence" value="ECO:0007669"/>
    <property type="project" value="TreeGrafter"/>
</dbReference>
<evidence type="ECO:0000313" key="10">
    <source>
        <dbReference type="Proteomes" id="UP000265618"/>
    </source>
</evidence>
<dbReference type="GO" id="GO:0042274">
    <property type="term" value="P:ribosomal small subunit biogenesis"/>
    <property type="evidence" value="ECO:0007669"/>
    <property type="project" value="TreeGrafter"/>
</dbReference>
<accession>A0A391NS09</accession>
<sequence length="188" mass="22036">MYQPFVDAMRELKFHEKKLLRKVNLYEWGNGRNVREAEIMRRYHITKREDLMNYMKVIGRIRHMVHKLKELPQDDEVRIKLTQALLKKLYDMGLTPALATNLKAAEDVPASAFARRRLPVVMVKLKMAQRVADASKFVEQGHVRVGPVTTSNPSAHVPRDMEDYVTWVKSSAINRRIQKYNDQVDDFE</sequence>
<keyword evidence="10" id="KW-1185">Reference proteome</keyword>
<dbReference type="GO" id="GO:0006364">
    <property type="term" value="P:rRNA processing"/>
    <property type="evidence" value="ECO:0007669"/>
    <property type="project" value="TreeGrafter"/>
</dbReference>
<evidence type="ECO:0000256" key="3">
    <source>
        <dbReference type="ARBA" id="ARBA00022517"/>
    </source>
</evidence>
<organism evidence="9 10">
    <name type="scientific">Kipferlia bialata</name>
    <dbReference type="NCBI Taxonomy" id="797122"/>
    <lineage>
        <taxon>Eukaryota</taxon>
        <taxon>Metamonada</taxon>
        <taxon>Carpediemonas-like organisms</taxon>
        <taxon>Kipferlia</taxon>
    </lineage>
</organism>
<evidence type="ECO:0000313" key="9">
    <source>
        <dbReference type="EMBL" id="GCA62896.1"/>
    </source>
</evidence>
<dbReference type="EMBL" id="BDIP01000466">
    <property type="protein sequence ID" value="GCA62305.1"/>
    <property type="molecule type" value="Genomic_DNA"/>
</dbReference>
<dbReference type="PANTHER" id="PTHR11831">
    <property type="entry name" value="30S 40S RIBOSOMAL PROTEIN"/>
    <property type="match status" value="1"/>
</dbReference>
<evidence type="ECO:0000259" key="7">
    <source>
        <dbReference type="SMART" id="SM01390"/>
    </source>
</evidence>
<dbReference type="Pfam" id="PF00163">
    <property type="entry name" value="Ribosomal_S4"/>
    <property type="match status" value="1"/>
</dbReference>
<comment type="subcellular location">
    <subcellularLocation>
        <location evidence="1">Nucleus</location>
        <location evidence="1">Nucleolus</location>
    </subcellularLocation>
</comment>